<dbReference type="GO" id="GO:0009263">
    <property type="term" value="P:deoxyribonucleotide biosynthetic process"/>
    <property type="evidence" value="ECO:0007669"/>
    <property type="project" value="InterPro"/>
</dbReference>
<evidence type="ECO:0000313" key="2">
    <source>
        <dbReference type="Proteomes" id="UP001209878"/>
    </source>
</evidence>
<evidence type="ECO:0000313" key="1">
    <source>
        <dbReference type="EMBL" id="KAK2155844.1"/>
    </source>
</evidence>
<sequence length="264" mass="29585">MTQTSIEHAQWVEHQPVASIGTGGPIEFLLPGSGDDYLDLANTYLFVRARVLKGDGGLLPAAAPVGPVNNWMHSLFSQVDVSLNGTLVTPSTNTYAYRAYIETLLSHGAEAKNSQLTSALWYKDTAGHMDATDKENKGLLKRKDYTTGSRLVDMMVRLHVDLFFRDRYLLNGVDVKIRLVQSKNAFALMAGGDNPDYKISIDEAVLFARKAKLNRAVYMANVKALDKWTAKYPLRRVHCKMFSIPRGASRTHTKTFIWVSFRRE</sequence>
<dbReference type="AlphaFoldDB" id="A0AAD9N6D5"/>
<organism evidence="1 2">
    <name type="scientific">Ridgeia piscesae</name>
    <name type="common">Tubeworm</name>
    <dbReference type="NCBI Taxonomy" id="27915"/>
    <lineage>
        <taxon>Eukaryota</taxon>
        <taxon>Metazoa</taxon>
        <taxon>Spiralia</taxon>
        <taxon>Lophotrochozoa</taxon>
        <taxon>Annelida</taxon>
        <taxon>Polychaeta</taxon>
        <taxon>Sedentaria</taxon>
        <taxon>Canalipalpata</taxon>
        <taxon>Sabellida</taxon>
        <taxon>Siboglinidae</taxon>
        <taxon>Ridgeia</taxon>
    </lineage>
</organism>
<reference evidence="1" key="1">
    <citation type="journal article" date="2023" name="Mol. Biol. Evol.">
        <title>Third-Generation Sequencing Reveals the Adaptive Role of the Epigenome in Three Deep-Sea Polychaetes.</title>
        <authorList>
            <person name="Perez M."/>
            <person name="Aroh O."/>
            <person name="Sun Y."/>
            <person name="Lan Y."/>
            <person name="Juniper S.K."/>
            <person name="Young C.R."/>
            <person name="Angers B."/>
            <person name="Qian P.Y."/>
        </authorList>
    </citation>
    <scope>NUCLEOTIDE SEQUENCE</scope>
    <source>
        <strain evidence="1">R07B-5</strain>
    </source>
</reference>
<proteinExistence type="predicted"/>
<protein>
    <submittedName>
        <fullName evidence="1">Uncharacterized protein</fullName>
    </submittedName>
</protein>
<dbReference type="PANTHER" id="PTHR23409">
    <property type="entry name" value="RIBONUCLEOSIDE-DIPHOSPHATE REDUCTASE SMALL CHAIN"/>
    <property type="match status" value="1"/>
</dbReference>
<accession>A0AAD9N6D5</accession>
<keyword evidence="2" id="KW-1185">Reference proteome</keyword>
<dbReference type="EMBL" id="JAODUO010002034">
    <property type="protein sequence ID" value="KAK2155844.1"/>
    <property type="molecule type" value="Genomic_DNA"/>
</dbReference>
<comment type="caution">
    <text evidence="1">The sequence shown here is derived from an EMBL/GenBank/DDBJ whole genome shotgun (WGS) entry which is preliminary data.</text>
</comment>
<dbReference type="InterPro" id="IPR000358">
    <property type="entry name" value="RNR_small_fam"/>
</dbReference>
<gene>
    <name evidence="1" type="ORF">NP493_2036g00014</name>
</gene>
<dbReference type="GO" id="GO:0005829">
    <property type="term" value="C:cytosol"/>
    <property type="evidence" value="ECO:0007669"/>
    <property type="project" value="TreeGrafter"/>
</dbReference>
<name>A0AAD9N6D5_RIDPI</name>
<dbReference type="PANTHER" id="PTHR23409:SF21">
    <property type="entry name" value="CAPSID PROTEIN"/>
    <property type="match status" value="1"/>
</dbReference>
<dbReference type="GO" id="GO:0004748">
    <property type="term" value="F:ribonucleoside-diphosphate reductase activity, thioredoxin disulfide as acceptor"/>
    <property type="evidence" value="ECO:0007669"/>
    <property type="project" value="TreeGrafter"/>
</dbReference>
<dbReference type="Proteomes" id="UP001209878">
    <property type="component" value="Unassembled WGS sequence"/>
</dbReference>